<reference evidence="1 2" key="1">
    <citation type="journal article" date="2019" name="Genome Biol. Evol.">
        <title>Insights into the evolution of the New World diploid cottons (Gossypium, subgenus Houzingenia) based on genome sequencing.</title>
        <authorList>
            <person name="Grover C.E."/>
            <person name="Arick M.A. 2nd"/>
            <person name="Thrash A."/>
            <person name="Conover J.L."/>
            <person name="Sanders W.S."/>
            <person name="Peterson D.G."/>
            <person name="Frelichowski J.E."/>
            <person name="Scheffler J.A."/>
            <person name="Scheffler B.E."/>
            <person name="Wendel J.F."/>
        </authorList>
    </citation>
    <scope>NUCLEOTIDE SEQUENCE [LARGE SCALE GENOMIC DNA]</scope>
    <source>
        <strain evidence="1">27</strain>
        <tissue evidence="1">Leaf</tissue>
    </source>
</reference>
<dbReference type="AlphaFoldDB" id="A0A7J8R5M0"/>
<evidence type="ECO:0000313" key="2">
    <source>
        <dbReference type="Proteomes" id="UP000593561"/>
    </source>
</evidence>
<dbReference type="Proteomes" id="UP000593561">
    <property type="component" value="Unassembled WGS sequence"/>
</dbReference>
<evidence type="ECO:0000313" key="1">
    <source>
        <dbReference type="EMBL" id="MBA0609128.1"/>
    </source>
</evidence>
<protein>
    <recommendedName>
        <fullName evidence="3">BED-type domain-containing protein</fullName>
    </recommendedName>
</protein>
<gene>
    <name evidence="1" type="ORF">Godav_021242</name>
</gene>
<dbReference type="SMART" id="SM00614">
    <property type="entry name" value="ZnF_BED"/>
    <property type="match status" value="1"/>
</dbReference>
<keyword evidence="2" id="KW-1185">Reference proteome</keyword>
<organism evidence="1 2">
    <name type="scientific">Gossypium davidsonii</name>
    <name type="common">Davidson's cotton</name>
    <name type="synonym">Gossypium klotzschianum subsp. davidsonii</name>
    <dbReference type="NCBI Taxonomy" id="34287"/>
    <lineage>
        <taxon>Eukaryota</taxon>
        <taxon>Viridiplantae</taxon>
        <taxon>Streptophyta</taxon>
        <taxon>Embryophyta</taxon>
        <taxon>Tracheophyta</taxon>
        <taxon>Spermatophyta</taxon>
        <taxon>Magnoliopsida</taxon>
        <taxon>eudicotyledons</taxon>
        <taxon>Gunneridae</taxon>
        <taxon>Pentapetalae</taxon>
        <taxon>rosids</taxon>
        <taxon>malvids</taxon>
        <taxon>Malvales</taxon>
        <taxon>Malvaceae</taxon>
        <taxon>Malvoideae</taxon>
        <taxon>Gossypium</taxon>
    </lineage>
</organism>
<evidence type="ECO:0008006" key="3">
    <source>
        <dbReference type="Google" id="ProtNLM"/>
    </source>
</evidence>
<sequence length="133" mass="15332">MMDFNEYESTLKCQKSSTSKVWGEMTKLECEKKYELKAQCNHGKSIFFAKSSNRTSHLRRHLNSCLNIFNKDIIQYTIATQPSLGDGSSIKAYKFEAVKERDHIKEELAKAPGLICLTSYNCNFFNLYYCSLS</sequence>
<dbReference type="EMBL" id="JABFAC010000003">
    <property type="protein sequence ID" value="MBA0609128.1"/>
    <property type="molecule type" value="Genomic_DNA"/>
</dbReference>
<proteinExistence type="predicted"/>
<name>A0A7J8R5M0_GOSDV</name>
<accession>A0A7J8R5M0</accession>
<comment type="caution">
    <text evidence="1">The sequence shown here is derived from an EMBL/GenBank/DDBJ whole genome shotgun (WGS) entry which is preliminary data.</text>
</comment>